<sequence length="294" mass="33007">MSRPSSSAMAQLLSHLDLETLEQDLFRGVSPQVGWQRVFGGHVIGQALVAAQRTVNDDRMVHSLHAYFMRPGDPAAPIIYTVDRIRDGLSFATRRVVAIQHGQAIFSLSASFQREEAGIEHQMEMPEVTQPEDLPGPGEMREAFLKGAPEHIRSYWERERPIEIRPLSLVHYVSSEKLPPQQKVWVRTNGPVPDDRIIQAALLAYLSDMTLLDTALFPHGRSVFDRSLQVASLDHAMWFHRPCALDDWLLYSMDTPNSNGARGFTRGSLYSRDGRLIASVAQEGLIRDRGAEKA</sequence>
<evidence type="ECO:0000313" key="12">
    <source>
        <dbReference type="Proteomes" id="UP000246352"/>
    </source>
</evidence>
<dbReference type="CDD" id="cd03445">
    <property type="entry name" value="Thioesterase_II_repeat2"/>
    <property type="match status" value="1"/>
</dbReference>
<comment type="caution">
    <text evidence="11">The sequence shown here is derived from an EMBL/GenBank/DDBJ whole genome shotgun (WGS) entry which is preliminary data.</text>
</comment>
<evidence type="ECO:0000256" key="1">
    <source>
        <dbReference type="ARBA" id="ARBA00006538"/>
    </source>
</evidence>
<dbReference type="InterPro" id="IPR049449">
    <property type="entry name" value="TesB_ACOT8-like_N"/>
</dbReference>
<name>A0A317PLA6_9HYPH</name>
<gene>
    <name evidence="11" type="ORF">DFR52_103814</name>
</gene>
<dbReference type="EMBL" id="QGTR01000003">
    <property type="protein sequence ID" value="PWW00606.1"/>
    <property type="molecule type" value="Genomic_DNA"/>
</dbReference>
<keyword evidence="3" id="KW-0378">Hydrolase</keyword>
<keyword evidence="12" id="KW-1185">Reference proteome</keyword>
<dbReference type="CDD" id="cd03444">
    <property type="entry name" value="Thioesterase_II_repeat1"/>
    <property type="match status" value="1"/>
</dbReference>
<keyword evidence="4" id="KW-0443">Lipid metabolism</keyword>
<dbReference type="Pfam" id="PF13622">
    <property type="entry name" value="4HBT_3"/>
    <property type="match status" value="1"/>
</dbReference>
<dbReference type="RefSeq" id="WP_110032802.1">
    <property type="nucleotide sequence ID" value="NZ_QGTR01000003.1"/>
</dbReference>
<dbReference type="InterPro" id="IPR042171">
    <property type="entry name" value="Acyl-CoA_hotdog"/>
</dbReference>
<dbReference type="InterPro" id="IPR029069">
    <property type="entry name" value="HotDog_dom_sf"/>
</dbReference>
<evidence type="ECO:0000256" key="7">
    <source>
        <dbReference type="ARBA" id="ARBA00071120"/>
    </source>
</evidence>
<comment type="subunit">
    <text evidence="2">Homotetramer.</text>
</comment>
<evidence type="ECO:0000256" key="5">
    <source>
        <dbReference type="ARBA" id="ARBA00038894"/>
    </source>
</evidence>
<accession>A0A317PLA6</accession>
<dbReference type="InterPro" id="IPR025652">
    <property type="entry name" value="TesB_C"/>
</dbReference>
<evidence type="ECO:0000256" key="4">
    <source>
        <dbReference type="ARBA" id="ARBA00023098"/>
    </source>
</evidence>
<dbReference type="EC" id="3.1.2.20" evidence="5"/>
<dbReference type="Proteomes" id="UP000246352">
    <property type="component" value="Unassembled WGS sequence"/>
</dbReference>
<comment type="similarity">
    <text evidence="1">Belongs to the C/M/P thioester hydrolase family.</text>
</comment>
<evidence type="ECO:0000256" key="8">
    <source>
        <dbReference type="ARBA" id="ARBA00079653"/>
    </source>
</evidence>
<dbReference type="OrthoDB" id="9781019at2"/>
<dbReference type="Pfam" id="PF02551">
    <property type="entry name" value="Acyl_CoA_thio"/>
    <property type="match status" value="1"/>
</dbReference>
<evidence type="ECO:0000256" key="2">
    <source>
        <dbReference type="ARBA" id="ARBA00011881"/>
    </source>
</evidence>
<feature type="domain" description="Acyl-CoA thioesterase-like N-terminal HotDog" evidence="10">
    <location>
        <begin position="35"/>
        <end position="113"/>
    </location>
</feature>
<evidence type="ECO:0000259" key="9">
    <source>
        <dbReference type="Pfam" id="PF02551"/>
    </source>
</evidence>
<dbReference type="GO" id="GO:0047617">
    <property type="term" value="F:fatty acyl-CoA hydrolase activity"/>
    <property type="evidence" value="ECO:0007669"/>
    <property type="project" value="UniProtKB-EC"/>
</dbReference>
<dbReference type="NCBIfam" id="TIGR00189">
    <property type="entry name" value="tesB"/>
    <property type="match status" value="1"/>
</dbReference>
<evidence type="ECO:0000256" key="6">
    <source>
        <dbReference type="ARBA" id="ARBA00050943"/>
    </source>
</evidence>
<dbReference type="GO" id="GO:0006637">
    <property type="term" value="P:acyl-CoA metabolic process"/>
    <property type="evidence" value="ECO:0007669"/>
    <property type="project" value="InterPro"/>
</dbReference>
<dbReference type="AlphaFoldDB" id="A0A317PLA6"/>
<dbReference type="PANTHER" id="PTHR11066">
    <property type="entry name" value="ACYL-COA THIOESTERASE"/>
    <property type="match status" value="1"/>
</dbReference>
<protein>
    <recommendedName>
        <fullName evidence="7">Acyl-CoA thioesterase 2</fullName>
        <ecNumber evidence="5">3.1.2.20</ecNumber>
    </recommendedName>
    <alternativeName>
        <fullName evidence="8">Thioesterase II</fullName>
    </alternativeName>
</protein>
<dbReference type="Gene3D" id="2.40.160.210">
    <property type="entry name" value="Acyl-CoA thioesterase, double hotdog domain"/>
    <property type="match status" value="1"/>
</dbReference>
<evidence type="ECO:0000259" key="10">
    <source>
        <dbReference type="Pfam" id="PF13622"/>
    </source>
</evidence>
<feature type="domain" description="Acyl-CoA thioesterase 2 C-terminal" evidence="9">
    <location>
        <begin position="158"/>
        <end position="285"/>
    </location>
</feature>
<dbReference type="GO" id="GO:0009062">
    <property type="term" value="P:fatty acid catabolic process"/>
    <property type="evidence" value="ECO:0007669"/>
    <property type="project" value="TreeGrafter"/>
</dbReference>
<proteinExistence type="inferred from homology"/>
<evidence type="ECO:0000313" key="11">
    <source>
        <dbReference type="EMBL" id="PWW00606.1"/>
    </source>
</evidence>
<dbReference type="FunFam" id="2.40.160.210:FF:000001">
    <property type="entry name" value="Acyl-CoA thioesterase II"/>
    <property type="match status" value="1"/>
</dbReference>
<reference evidence="11 12" key="1">
    <citation type="submission" date="2018-05" db="EMBL/GenBank/DDBJ databases">
        <title>Genomic Encyclopedia of Type Strains, Phase IV (KMG-IV): sequencing the most valuable type-strain genomes for metagenomic binning, comparative biology and taxonomic classification.</title>
        <authorList>
            <person name="Goeker M."/>
        </authorList>
    </citation>
    <scope>NUCLEOTIDE SEQUENCE [LARGE SCALE GENOMIC DNA]</scope>
    <source>
        <strain evidence="11 12">DSM 16791</strain>
    </source>
</reference>
<organism evidence="11 12">
    <name type="scientific">Hoeflea marina</name>
    <dbReference type="NCBI Taxonomy" id="274592"/>
    <lineage>
        <taxon>Bacteria</taxon>
        <taxon>Pseudomonadati</taxon>
        <taxon>Pseudomonadota</taxon>
        <taxon>Alphaproteobacteria</taxon>
        <taxon>Hyphomicrobiales</taxon>
        <taxon>Rhizobiaceae</taxon>
        <taxon>Hoeflea</taxon>
    </lineage>
</organism>
<dbReference type="PANTHER" id="PTHR11066:SF34">
    <property type="entry name" value="ACYL-COENZYME A THIOESTERASE 8"/>
    <property type="match status" value="1"/>
</dbReference>
<evidence type="ECO:0000256" key="3">
    <source>
        <dbReference type="ARBA" id="ARBA00022801"/>
    </source>
</evidence>
<comment type="catalytic activity">
    <reaction evidence="6">
        <text>a fatty acyl-CoA + H2O = a fatty acid + CoA + H(+)</text>
        <dbReference type="Rhea" id="RHEA:16781"/>
        <dbReference type="ChEBI" id="CHEBI:15377"/>
        <dbReference type="ChEBI" id="CHEBI:15378"/>
        <dbReference type="ChEBI" id="CHEBI:28868"/>
        <dbReference type="ChEBI" id="CHEBI:57287"/>
        <dbReference type="ChEBI" id="CHEBI:77636"/>
        <dbReference type="EC" id="3.1.2.20"/>
    </reaction>
    <physiologicalReaction direction="left-to-right" evidence="6">
        <dbReference type="Rhea" id="RHEA:16782"/>
    </physiologicalReaction>
</comment>
<dbReference type="InterPro" id="IPR003703">
    <property type="entry name" value="Acyl_CoA_thio"/>
</dbReference>
<dbReference type="SUPFAM" id="SSF54637">
    <property type="entry name" value="Thioesterase/thiol ester dehydrase-isomerase"/>
    <property type="match status" value="2"/>
</dbReference>